<evidence type="ECO:0000313" key="3">
    <source>
        <dbReference type="Proteomes" id="UP000240987"/>
    </source>
</evidence>
<accession>A0A2T3JMF4</accession>
<organism evidence="2 3">
    <name type="scientific">Photobacterium frigidiphilum</name>
    <dbReference type="NCBI Taxonomy" id="264736"/>
    <lineage>
        <taxon>Bacteria</taxon>
        <taxon>Pseudomonadati</taxon>
        <taxon>Pseudomonadota</taxon>
        <taxon>Gammaproteobacteria</taxon>
        <taxon>Vibrionales</taxon>
        <taxon>Vibrionaceae</taxon>
        <taxon>Photobacterium</taxon>
    </lineage>
</organism>
<proteinExistence type="predicted"/>
<dbReference type="Proteomes" id="UP000240987">
    <property type="component" value="Unassembled WGS sequence"/>
</dbReference>
<feature type="chain" id="PRO_5015648578" description="Spore coat protein U domain-containing protein" evidence="1">
    <location>
        <begin position="24"/>
        <end position="173"/>
    </location>
</feature>
<keyword evidence="3" id="KW-1185">Reference proteome</keyword>
<sequence length="173" mass="18807">MKNMMLSAAAALVLSSISLPTLATEPTKDDCSISGSCELIVKAQVAEQCSCSFEGYYPTLDIGKLNKYDALYGGATPYEDQKLTISCNTEYGGSLSAESLYDGLTGGGGAYDIIDYKLYVNGNNHGLASGDFPYDFTYTNYVYNVSVMTEMYDFEYVPPGMKYDTITFTISPI</sequence>
<feature type="signal peptide" evidence="1">
    <location>
        <begin position="1"/>
        <end position="23"/>
    </location>
</feature>
<protein>
    <recommendedName>
        <fullName evidence="4">Spore coat protein U domain-containing protein</fullName>
    </recommendedName>
</protein>
<evidence type="ECO:0008006" key="4">
    <source>
        <dbReference type="Google" id="ProtNLM"/>
    </source>
</evidence>
<evidence type="ECO:0000256" key="1">
    <source>
        <dbReference type="SAM" id="SignalP"/>
    </source>
</evidence>
<gene>
    <name evidence="2" type="ORF">C9J12_05425</name>
</gene>
<reference evidence="2 3" key="1">
    <citation type="submission" date="2018-01" db="EMBL/GenBank/DDBJ databases">
        <title>Whole genome sequencing of Histamine producing bacteria.</title>
        <authorList>
            <person name="Butler K."/>
        </authorList>
    </citation>
    <scope>NUCLEOTIDE SEQUENCE [LARGE SCALE GENOMIC DNA]</scope>
    <source>
        <strain evidence="2 3">JCM 12947</strain>
    </source>
</reference>
<name>A0A2T3JMF4_9GAMM</name>
<comment type="caution">
    <text evidence="2">The sequence shown here is derived from an EMBL/GenBank/DDBJ whole genome shotgun (WGS) entry which is preliminary data.</text>
</comment>
<dbReference type="RefSeq" id="WP_107241793.1">
    <property type="nucleotide sequence ID" value="NZ_PYMJ01000004.1"/>
</dbReference>
<dbReference type="EMBL" id="PYMJ01000004">
    <property type="protein sequence ID" value="PSU50178.1"/>
    <property type="molecule type" value="Genomic_DNA"/>
</dbReference>
<keyword evidence="1" id="KW-0732">Signal</keyword>
<dbReference type="AlphaFoldDB" id="A0A2T3JMF4"/>
<evidence type="ECO:0000313" key="2">
    <source>
        <dbReference type="EMBL" id="PSU50178.1"/>
    </source>
</evidence>
<dbReference type="OrthoDB" id="10014392at2"/>